<dbReference type="InterPro" id="IPR050194">
    <property type="entry name" value="Glycosyltransferase_grp1"/>
</dbReference>
<dbReference type="Gene3D" id="3.40.50.2000">
    <property type="entry name" value="Glycogen Phosphorylase B"/>
    <property type="match status" value="2"/>
</dbReference>
<dbReference type="AlphaFoldDB" id="A0A1Q5Q4D0"/>
<feature type="domain" description="Glycosyltransferase subfamily 4-like N-terminal" evidence="3">
    <location>
        <begin position="15"/>
        <end position="174"/>
    </location>
</feature>
<sequence length="368" mass="40178">MRIALVSDCYPPRLGGIETQVRSLAWALAAAGHDVTVITATPDGSERGEHTEVSEGVTVLRLTTRMPGDLPVNPWVSGRLRELLPIFDAVHIHTGIVSPFARMATTACLATDTRAVITWHCHLIDATPWYRFVNPLQAWQERGMILTAVSSPAADAIEAAARGRVTVDVLPNLIEREPWGSIRRIARPGEAAGVLRVVTATRLAGRKRVLPLAKLVADARRGAPVRLDVYGDGPQRAELARLIRHGAPVRILGRVGPQELAGAYRDADLFISPVIKEAFGIAALEARAAGLPVIYRRGSGIAEFITHGRDGLEVTSDEEMSAALVSLHRDRERLRALRDYCLTHPIAHTWDAGLAQFVRAYERLGERT</sequence>
<evidence type="ECO:0000313" key="5">
    <source>
        <dbReference type="Proteomes" id="UP000185628"/>
    </source>
</evidence>
<dbReference type="SUPFAM" id="SSF53756">
    <property type="entry name" value="UDP-Glycosyltransferase/glycogen phosphorylase"/>
    <property type="match status" value="1"/>
</dbReference>
<organism evidence="4 5">
    <name type="scientific">Bowdeniella nasicola</name>
    <dbReference type="NCBI Taxonomy" id="208480"/>
    <lineage>
        <taxon>Bacteria</taxon>
        <taxon>Bacillati</taxon>
        <taxon>Actinomycetota</taxon>
        <taxon>Actinomycetes</taxon>
        <taxon>Actinomycetales</taxon>
        <taxon>Actinomycetaceae</taxon>
        <taxon>Bowdeniella</taxon>
    </lineage>
</organism>
<dbReference type="Pfam" id="PF13439">
    <property type="entry name" value="Glyco_transf_4"/>
    <property type="match status" value="1"/>
</dbReference>
<dbReference type="GO" id="GO:0016757">
    <property type="term" value="F:glycosyltransferase activity"/>
    <property type="evidence" value="ECO:0007669"/>
    <property type="project" value="UniProtKB-KW"/>
</dbReference>
<evidence type="ECO:0000259" key="3">
    <source>
        <dbReference type="Pfam" id="PF13439"/>
    </source>
</evidence>
<comment type="caution">
    <text evidence="4">The sequence shown here is derived from an EMBL/GenBank/DDBJ whole genome shotgun (WGS) entry which is preliminary data.</text>
</comment>
<evidence type="ECO:0000313" key="4">
    <source>
        <dbReference type="EMBL" id="OKL54643.1"/>
    </source>
</evidence>
<gene>
    <name evidence="4" type="ORF">BSZ39_02865</name>
</gene>
<dbReference type="EMBL" id="MQVR01000010">
    <property type="protein sequence ID" value="OKL54643.1"/>
    <property type="molecule type" value="Genomic_DNA"/>
</dbReference>
<dbReference type="GO" id="GO:1901137">
    <property type="term" value="P:carbohydrate derivative biosynthetic process"/>
    <property type="evidence" value="ECO:0007669"/>
    <property type="project" value="UniProtKB-ARBA"/>
</dbReference>
<dbReference type="InterPro" id="IPR028098">
    <property type="entry name" value="Glyco_trans_4-like_N"/>
</dbReference>
<dbReference type="PANTHER" id="PTHR45947:SF3">
    <property type="entry name" value="SULFOQUINOVOSYL TRANSFERASE SQD2"/>
    <property type="match status" value="1"/>
</dbReference>
<evidence type="ECO:0000256" key="1">
    <source>
        <dbReference type="ARBA" id="ARBA00022676"/>
    </source>
</evidence>
<dbReference type="Pfam" id="PF13692">
    <property type="entry name" value="Glyco_trans_1_4"/>
    <property type="match status" value="1"/>
</dbReference>
<keyword evidence="1" id="KW-0328">Glycosyltransferase</keyword>
<dbReference type="PANTHER" id="PTHR45947">
    <property type="entry name" value="SULFOQUINOVOSYL TRANSFERASE SQD2"/>
    <property type="match status" value="1"/>
</dbReference>
<accession>A0A1Q5Q4D0</accession>
<dbReference type="Proteomes" id="UP000185628">
    <property type="component" value="Unassembled WGS sequence"/>
</dbReference>
<dbReference type="CDD" id="cd03801">
    <property type="entry name" value="GT4_PimA-like"/>
    <property type="match status" value="1"/>
</dbReference>
<protein>
    <recommendedName>
        <fullName evidence="3">Glycosyltransferase subfamily 4-like N-terminal domain-containing protein</fullName>
    </recommendedName>
</protein>
<keyword evidence="5" id="KW-1185">Reference proteome</keyword>
<reference evidence="5" key="1">
    <citation type="submission" date="2016-12" db="EMBL/GenBank/DDBJ databases">
        <authorList>
            <person name="Meng X."/>
        </authorList>
    </citation>
    <scope>NUCLEOTIDE SEQUENCE [LARGE SCALE GENOMIC DNA]</scope>
    <source>
        <strain evidence="5">DSM 19116</strain>
    </source>
</reference>
<proteinExistence type="predicted"/>
<name>A0A1Q5Q4D0_9ACTO</name>
<dbReference type="RefSeq" id="WP_073715885.1">
    <property type="nucleotide sequence ID" value="NZ_MQVR01000010.1"/>
</dbReference>
<dbReference type="OrthoDB" id="9802525at2"/>
<evidence type="ECO:0000256" key="2">
    <source>
        <dbReference type="ARBA" id="ARBA00022679"/>
    </source>
</evidence>
<keyword evidence="2" id="KW-0808">Transferase</keyword>